<evidence type="ECO:0000313" key="2">
    <source>
        <dbReference type="EMBL" id="OLF15645.1"/>
    </source>
</evidence>
<dbReference type="Gene3D" id="1.10.260.40">
    <property type="entry name" value="lambda repressor-like DNA-binding domains"/>
    <property type="match status" value="1"/>
</dbReference>
<name>A0A1Q8CMS9_9PSEU</name>
<dbReference type="SMART" id="SM00530">
    <property type="entry name" value="HTH_XRE"/>
    <property type="match status" value="1"/>
</dbReference>
<organism evidence="2 3">
    <name type="scientific">Actinophytocola xanthii</name>
    <dbReference type="NCBI Taxonomy" id="1912961"/>
    <lineage>
        <taxon>Bacteria</taxon>
        <taxon>Bacillati</taxon>
        <taxon>Actinomycetota</taxon>
        <taxon>Actinomycetes</taxon>
        <taxon>Pseudonocardiales</taxon>
        <taxon>Pseudonocardiaceae</taxon>
    </lineage>
</organism>
<reference evidence="2 3" key="1">
    <citation type="submission" date="2016-12" db="EMBL/GenBank/DDBJ databases">
        <title>The draft genome sequence of Actinophytocola sp. 11-183.</title>
        <authorList>
            <person name="Wang W."/>
            <person name="Yuan L."/>
        </authorList>
    </citation>
    <scope>NUCLEOTIDE SEQUENCE [LARGE SCALE GENOMIC DNA]</scope>
    <source>
        <strain evidence="2 3">11-183</strain>
    </source>
</reference>
<comment type="caution">
    <text evidence="2">The sequence shown here is derived from an EMBL/GenBank/DDBJ whole genome shotgun (WGS) entry which is preliminary data.</text>
</comment>
<proteinExistence type="predicted"/>
<dbReference type="EMBL" id="MSIE01000038">
    <property type="protein sequence ID" value="OLF15645.1"/>
    <property type="molecule type" value="Genomic_DNA"/>
</dbReference>
<sequence>MTGNPHTSVRSRTVAAELRRLREERGLSCVEVGRTLGVSASKISRIETGHSGLQADDVATLLGYYQVPSVRRQELLDLLRRGDQKGWWQRQAGLPKLWRMLIDYENRAARIQHYASLLVPGLLQTGEYCEAVLHGTDESLSAAELDNLVASRMGRQTVLTRSTAPQYLAVVHEAALRMPVGGPGLMLRQVRHLLTIAERPNIVLRAVPFSAGANAGLRGSFMVLELADEPDVVHVEGQVTATFLEDESDVSRYRLALRNILNVALSPAATAALLEAIVAELS</sequence>
<dbReference type="Pfam" id="PF19054">
    <property type="entry name" value="DUF5753"/>
    <property type="match status" value="1"/>
</dbReference>
<dbReference type="CDD" id="cd00093">
    <property type="entry name" value="HTH_XRE"/>
    <property type="match status" value="1"/>
</dbReference>
<feature type="domain" description="HTH cro/C1-type" evidence="1">
    <location>
        <begin position="18"/>
        <end position="73"/>
    </location>
</feature>
<accession>A0A1Q8CMS9</accession>
<dbReference type="InterPro" id="IPR043917">
    <property type="entry name" value="DUF5753"/>
</dbReference>
<dbReference type="OrthoDB" id="3436002at2"/>
<dbReference type="InterPro" id="IPR010982">
    <property type="entry name" value="Lambda_DNA-bd_dom_sf"/>
</dbReference>
<protein>
    <submittedName>
        <fullName evidence="2">Transcriptional regulator</fullName>
    </submittedName>
</protein>
<dbReference type="Proteomes" id="UP000185596">
    <property type="component" value="Unassembled WGS sequence"/>
</dbReference>
<dbReference type="SUPFAM" id="SSF47413">
    <property type="entry name" value="lambda repressor-like DNA-binding domains"/>
    <property type="match status" value="1"/>
</dbReference>
<dbReference type="STRING" id="1912961.BU204_20605"/>
<dbReference type="GO" id="GO:0003677">
    <property type="term" value="F:DNA binding"/>
    <property type="evidence" value="ECO:0007669"/>
    <property type="project" value="InterPro"/>
</dbReference>
<dbReference type="Pfam" id="PF13560">
    <property type="entry name" value="HTH_31"/>
    <property type="match status" value="1"/>
</dbReference>
<keyword evidence="3" id="KW-1185">Reference proteome</keyword>
<dbReference type="AlphaFoldDB" id="A0A1Q8CMS9"/>
<dbReference type="InterPro" id="IPR001387">
    <property type="entry name" value="Cro/C1-type_HTH"/>
</dbReference>
<dbReference type="RefSeq" id="WP_075127353.1">
    <property type="nucleotide sequence ID" value="NZ_MSIE01000038.1"/>
</dbReference>
<gene>
    <name evidence="2" type="ORF">BU204_20605</name>
</gene>
<dbReference type="PROSITE" id="PS50943">
    <property type="entry name" value="HTH_CROC1"/>
    <property type="match status" value="1"/>
</dbReference>
<evidence type="ECO:0000259" key="1">
    <source>
        <dbReference type="PROSITE" id="PS50943"/>
    </source>
</evidence>
<evidence type="ECO:0000313" key="3">
    <source>
        <dbReference type="Proteomes" id="UP000185596"/>
    </source>
</evidence>